<dbReference type="Gene3D" id="3.40.50.300">
    <property type="entry name" value="P-loop containing nucleotide triphosphate hydrolases"/>
    <property type="match status" value="1"/>
</dbReference>
<dbReference type="SUPFAM" id="SSF52540">
    <property type="entry name" value="P-loop containing nucleoside triphosphate hydrolases"/>
    <property type="match status" value="1"/>
</dbReference>
<dbReference type="CDD" id="cd01131">
    <property type="entry name" value="PilT"/>
    <property type="match status" value="1"/>
</dbReference>
<dbReference type="EMBL" id="CAADEZ010000509">
    <property type="protein sequence ID" value="VFJ69421.1"/>
    <property type="molecule type" value="Genomic_DNA"/>
</dbReference>
<evidence type="ECO:0000256" key="1">
    <source>
        <dbReference type="ARBA" id="ARBA00006611"/>
    </source>
</evidence>
<name>A0A450TNQ5_9GAMM</name>
<dbReference type="InterPro" id="IPR050921">
    <property type="entry name" value="T4SS_GSP_E_ATPase"/>
</dbReference>
<evidence type="ECO:0000313" key="5">
    <source>
        <dbReference type="EMBL" id="VFK13096.1"/>
    </source>
</evidence>
<dbReference type="NCBIfam" id="TIGR01420">
    <property type="entry name" value="pilT_fam"/>
    <property type="match status" value="1"/>
</dbReference>
<accession>A0A450TNQ5</accession>
<reference evidence="4" key="1">
    <citation type="submission" date="2019-02" db="EMBL/GenBank/DDBJ databases">
        <authorList>
            <person name="Gruber-Vodicka R. H."/>
            <person name="Seah K. B. B."/>
        </authorList>
    </citation>
    <scope>NUCLEOTIDE SEQUENCE</scope>
    <source>
        <strain evidence="4">BECK_BZ163</strain>
        <strain evidence="5">BECK_BZ164</strain>
        <strain evidence="3">BECK_BZ165</strain>
    </source>
</reference>
<dbReference type="InterPro" id="IPR006321">
    <property type="entry name" value="PilT/PilU"/>
</dbReference>
<dbReference type="InterPro" id="IPR001482">
    <property type="entry name" value="T2SS/T4SS_dom"/>
</dbReference>
<dbReference type="PANTHER" id="PTHR30486:SF6">
    <property type="entry name" value="TYPE IV PILUS RETRACTATION ATPASE PILT"/>
    <property type="match status" value="1"/>
</dbReference>
<dbReference type="PANTHER" id="PTHR30486">
    <property type="entry name" value="TWITCHING MOTILITY PROTEIN PILT"/>
    <property type="match status" value="1"/>
</dbReference>
<dbReference type="InterPro" id="IPR003593">
    <property type="entry name" value="AAA+_ATPase"/>
</dbReference>
<dbReference type="AlphaFoldDB" id="A0A450TNQ5"/>
<dbReference type="GO" id="GO:0005524">
    <property type="term" value="F:ATP binding"/>
    <property type="evidence" value="ECO:0007669"/>
    <property type="project" value="InterPro"/>
</dbReference>
<sequence length="351" mass="38712">MDIQCILRHMVDIGSSDFHLAAGSVPLLRIDGALEEIKDEKIIKGEEVLSEVTVLDAIGKLLPEQFQGDFENRGHADFAFEYGDIGRFRANAFKHIRGASIAIRHIPQKIPTLRELTCPPVIEQIANYPNGLVLVTGPTGSGKSTTLAAMIDHINNTRRDHILTIEDPIEFVHQNLRCLLSQREVHRHTEDFSGALRAALREDPDVILVGEMRDLETVRLAMNAAETGHLVLATLHTISAPKTVDRIIGVFPSAEQPLARAMLSESLRAVISQVLCKRRSKGRIAAREIMLSTPAVRNLIAQHKVGHLPSVIQTNGAIGMATMKQSVDKLLQRKIIDEAEVERVLIDSGES</sequence>
<dbReference type="Gene3D" id="3.30.450.90">
    <property type="match status" value="1"/>
</dbReference>
<evidence type="ECO:0000313" key="3">
    <source>
        <dbReference type="EMBL" id="VFJ48483.1"/>
    </source>
</evidence>
<comment type="similarity">
    <text evidence="1">Belongs to the GSP E family.</text>
</comment>
<dbReference type="GO" id="GO:0016887">
    <property type="term" value="F:ATP hydrolysis activity"/>
    <property type="evidence" value="ECO:0007669"/>
    <property type="project" value="InterPro"/>
</dbReference>
<dbReference type="SMART" id="SM00382">
    <property type="entry name" value="AAA"/>
    <property type="match status" value="1"/>
</dbReference>
<dbReference type="InterPro" id="IPR027417">
    <property type="entry name" value="P-loop_NTPase"/>
</dbReference>
<evidence type="ECO:0000259" key="2">
    <source>
        <dbReference type="PROSITE" id="PS00662"/>
    </source>
</evidence>
<proteinExistence type="inferred from homology"/>
<dbReference type="Pfam" id="PF00437">
    <property type="entry name" value="T2SSE"/>
    <property type="match status" value="1"/>
</dbReference>
<dbReference type="EMBL" id="CAADFL010000266">
    <property type="protein sequence ID" value="VFK13096.1"/>
    <property type="molecule type" value="Genomic_DNA"/>
</dbReference>
<dbReference type="EMBL" id="CAADFA010000060">
    <property type="protein sequence ID" value="VFJ48483.1"/>
    <property type="molecule type" value="Genomic_DNA"/>
</dbReference>
<organism evidence="4">
    <name type="scientific">Candidatus Kentrum sp. FM</name>
    <dbReference type="NCBI Taxonomy" id="2126340"/>
    <lineage>
        <taxon>Bacteria</taxon>
        <taxon>Pseudomonadati</taxon>
        <taxon>Pseudomonadota</taxon>
        <taxon>Gammaproteobacteria</taxon>
        <taxon>Candidatus Kentrum</taxon>
    </lineage>
</organism>
<protein>
    <submittedName>
        <fullName evidence="4">Twitching motility protein PilT</fullName>
    </submittedName>
</protein>
<dbReference type="PROSITE" id="PS00662">
    <property type="entry name" value="T2SP_E"/>
    <property type="match status" value="1"/>
</dbReference>
<gene>
    <name evidence="4" type="ORF">BECKFM1743A_GA0114220_105091</name>
    <name evidence="5" type="ORF">BECKFM1743B_GA0114221_102662</name>
    <name evidence="3" type="ORF">BECKFM1743C_GA0114222_100602</name>
</gene>
<feature type="domain" description="Bacterial type II secretion system protein E" evidence="2">
    <location>
        <begin position="200"/>
        <end position="214"/>
    </location>
</feature>
<evidence type="ECO:0000313" key="4">
    <source>
        <dbReference type="EMBL" id="VFJ69421.1"/>
    </source>
</evidence>